<dbReference type="Gene3D" id="3.40.50.2300">
    <property type="match status" value="1"/>
</dbReference>
<reference evidence="4" key="1">
    <citation type="submission" date="2021-04" db="EMBL/GenBank/DDBJ databases">
        <title>Phylogenetic analysis of Acidobacteriaceae.</title>
        <authorList>
            <person name="Qiu L."/>
            <person name="Zhang Q."/>
        </authorList>
    </citation>
    <scope>NUCLEOTIDE SEQUENCE</scope>
    <source>
        <strain evidence="4">DSM 25168</strain>
    </source>
</reference>
<sequence length="121" mass="13245">MRVLVVDDEKSIADSLCLILQARGHRARAAYSAEEAIVVSDEFTPDVMISDVVMPGMNGLDLAIYFSERYPTCKVLLISGNAIGFGLVEESVRRGHYHTILPKPIHPVQILQFLTTCASAA</sequence>
<gene>
    <name evidence="4" type="ORF">MOP44_13665</name>
</gene>
<dbReference type="AlphaFoldDB" id="A0A9J7BY26"/>
<dbReference type="PROSITE" id="PS50110">
    <property type="entry name" value="RESPONSE_REGULATORY"/>
    <property type="match status" value="1"/>
</dbReference>
<evidence type="ECO:0000313" key="5">
    <source>
        <dbReference type="Proteomes" id="UP001059380"/>
    </source>
</evidence>
<evidence type="ECO:0000256" key="2">
    <source>
        <dbReference type="PROSITE-ProRule" id="PRU00169"/>
    </source>
</evidence>
<dbReference type="RefSeq" id="WP_260796601.1">
    <property type="nucleotide sequence ID" value="NZ_CP093313.1"/>
</dbReference>
<dbReference type="EMBL" id="CP093313">
    <property type="protein sequence ID" value="UWZ86962.1"/>
    <property type="molecule type" value="Genomic_DNA"/>
</dbReference>
<evidence type="ECO:0000256" key="1">
    <source>
        <dbReference type="ARBA" id="ARBA00022553"/>
    </source>
</evidence>
<evidence type="ECO:0000313" key="4">
    <source>
        <dbReference type="EMBL" id="UWZ86962.1"/>
    </source>
</evidence>
<dbReference type="InterPro" id="IPR050595">
    <property type="entry name" value="Bact_response_regulator"/>
</dbReference>
<accession>A0A9J7BY26</accession>
<keyword evidence="5" id="KW-1185">Reference proteome</keyword>
<name>A0A9J7BY26_9BACT</name>
<protein>
    <submittedName>
        <fullName evidence="4">Response regulator</fullName>
    </submittedName>
</protein>
<keyword evidence="1 2" id="KW-0597">Phosphoprotein</keyword>
<dbReference type="InterPro" id="IPR011006">
    <property type="entry name" value="CheY-like_superfamily"/>
</dbReference>
<dbReference type="InterPro" id="IPR001789">
    <property type="entry name" value="Sig_transdc_resp-reg_receiver"/>
</dbReference>
<dbReference type="PANTHER" id="PTHR44591:SF3">
    <property type="entry name" value="RESPONSE REGULATORY DOMAIN-CONTAINING PROTEIN"/>
    <property type="match status" value="1"/>
</dbReference>
<dbReference type="Pfam" id="PF00072">
    <property type="entry name" value="Response_reg"/>
    <property type="match status" value="1"/>
</dbReference>
<dbReference type="PANTHER" id="PTHR44591">
    <property type="entry name" value="STRESS RESPONSE REGULATOR PROTEIN 1"/>
    <property type="match status" value="1"/>
</dbReference>
<evidence type="ECO:0000259" key="3">
    <source>
        <dbReference type="PROSITE" id="PS50110"/>
    </source>
</evidence>
<dbReference type="GO" id="GO:0000160">
    <property type="term" value="P:phosphorelay signal transduction system"/>
    <property type="evidence" value="ECO:0007669"/>
    <property type="project" value="InterPro"/>
</dbReference>
<feature type="domain" description="Response regulatory" evidence="3">
    <location>
        <begin position="2"/>
        <end position="118"/>
    </location>
</feature>
<feature type="modified residue" description="4-aspartylphosphate" evidence="2">
    <location>
        <position position="51"/>
    </location>
</feature>
<dbReference type="Proteomes" id="UP001059380">
    <property type="component" value="Chromosome"/>
</dbReference>
<organism evidence="4 5">
    <name type="scientific">Occallatibacter riparius</name>
    <dbReference type="NCBI Taxonomy" id="1002689"/>
    <lineage>
        <taxon>Bacteria</taxon>
        <taxon>Pseudomonadati</taxon>
        <taxon>Acidobacteriota</taxon>
        <taxon>Terriglobia</taxon>
        <taxon>Terriglobales</taxon>
        <taxon>Acidobacteriaceae</taxon>
        <taxon>Occallatibacter</taxon>
    </lineage>
</organism>
<dbReference type="SUPFAM" id="SSF52172">
    <property type="entry name" value="CheY-like"/>
    <property type="match status" value="1"/>
</dbReference>
<proteinExistence type="predicted"/>
<dbReference type="KEGG" id="orp:MOP44_13665"/>
<dbReference type="SMART" id="SM00448">
    <property type="entry name" value="REC"/>
    <property type="match status" value="1"/>
</dbReference>